<name>A0A1W1CTG7_9ZZZZ</name>
<accession>A0A1W1CTG7</accession>
<gene>
    <name evidence="1" type="ORF">MNB_SV-3-290</name>
</gene>
<sequence>MGGTALAYYLNHRISEDIDIICDGPLPYKKIITNIQSIGGKKLRDENAVALRMAGLFPDEYMLKFDLHGVKLEFFRASTPLQKEILLDAKLNPYKNGLLQIPDVKSIAKLKIIALILRNKSRDLFDFHIILEKEILNTKEILAVCLETKQIDSLSSLHTFLEKKTEPKDDESVYLDENRPINFTFDEIKEKTLLSLACKVDTSA</sequence>
<dbReference type="EMBL" id="FPHI01000042">
    <property type="protein sequence ID" value="SFV69069.1"/>
    <property type="molecule type" value="Genomic_DNA"/>
</dbReference>
<organism evidence="1">
    <name type="scientific">hydrothermal vent metagenome</name>
    <dbReference type="NCBI Taxonomy" id="652676"/>
    <lineage>
        <taxon>unclassified sequences</taxon>
        <taxon>metagenomes</taxon>
        <taxon>ecological metagenomes</taxon>
    </lineage>
</organism>
<reference evidence="1" key="1">
    <citation type="submission" date="2016-10" db="EMBL/GenBank/DDBJ databases">
        <authorList>
            <person name="de Groot N.N."/>
        </authorList>
    </citation>
    <scope>NUCLEOTIDE SEQUENCE</scope>
</reference>
<proteinExistence type="predicted"/>
<dbReference type="InterPro" id="IPR014942">
    <property type="entry name" value="AbiEii"/>
</dbReference>
<dbReference type="AlphaFoldDB" id="A0A1W1CTG7"/>
<evidence type="ECO:0000313" key="1">
    <source>
        <dbReference type="EMBL" id="SFV69069.1"/>
    </source>
</evidence>
<dbReference type="Pfam" id="PF08843">
    <property type="entry name" value="AbiEii"/>
    <property type="match status" value="1"/>
</dbReference>
<evidence type="ECO:0008006" key="2">
    <source>
        <dbReference type="Google" id="ProtNLM"/>
    </source>
</evidence>
<protein>
    <recommendedName>
        <fullName evidence="2">Nucleotidyl transferase AbiEii toxin, Type IV TA system</fullName>
    </recommendedName>
</protein>